<feature type="region of interest" description="Disordered" evidence="1">
    <location>
        <begin position="223"/>
        <end position="316"/>
    </location>
</feature>
<feature type="compositionally biased region" description="Pro residues" evidence="1">
    <location>
        <begin position="543"/>
        <end position="557"/>
    </location>
</feature>
<feature type="signal peptide" evidence="2">
    <location>
        <begin position="1"/>
        <end position="18"/>
    </location>
</feature>
<feature type="compositionally biased region" description="Pro residues" evidence="1">
    <location>
        <begin position="581"/>
        <end position="602"/>
    </location>
</feature>
<feature type="region of interest" description="Disordered" evidence="1">
    <location>
        <begin position="446"/>
        <end position="679"/>
    </location>
</feature>
<evidence type="ECO:0000313" key="3">
    <source>
        <dbReference type="EMBL" id="KAF3038782.1"/>
    </source>
</evidence>
<name>A0A9P4WQB5_9PLEO</name>
<evidence type="ECO:0000256" key="1">
    <source>
        <dbReference type="SAM" id="MobiDB-lite"/>
    </source>
</evidence>
<protein>
    <submittedName>
        <fullName evidence="3">Uncharacterized protein</fullName>
    </submittedName>
</protein>
<dbReference type="AlphaFoldDB" id="A0A9P4WQB5"/>
<dbReference type="PANTHER" id="PTHR45725">
    <property type="entry name" value="FORMIN HOMOLOGY 2 FAMILY MEMBER"/>
    <property type="match status" value="1"/>
</dbReference>
<gene>
    <name evidence="3" type="ORF">E8E12_002489</name>
</gene>
<keyword evidence="4" id="KW-1185">Reference proteome</keyword>
<feature type="chain" id="PRO_5040210100" evidence="2">
    <location>
        <begin position="19"/>
        <end position="701"/>
    </location>
</feature>
<keyword evidence="2" id="KW-0732">Signal</keyword>
<comment type="caution">
    <text evidence="3">The sequence shown here is derived from an EMBL/GenBank/DDBJ whole genome shotgun (WGS) entry which is preliminary data.</text>
</comment>
<dbReference type="InterPro" id="IPR051425">
    <property type="entry name" value="Formin_Homology"/>
</dbReference>
<organism evidence="3 4">
    <name type="scientific">Didymella heteroderae</name>
    <dbReference type="NCBI Taxonomy" id="1769908"/>
    <lineage>
        <taxon>Eukaryota</taxon>
        <taxon>Fungi</taxon>
        <taxon>Dikarya</taxon>
        <taxon>Ascomycota</taxon>
        <taxon>Pezizomycotina</taxon>
        <taxon>Dothideomycetes</taxon>
        <taxon>Pleosporomycetidae</taxon>
        <taxon>Pleosporales</taxon>
        <taxon>Pleosporineae</taxon>
        <taxon>Didymellaceae</taxon>
        <taxon>Didymella</taxon>
    </lineage>
</organism>
<dbReference type="PANTHER" id="PTHR45725:SF1">
    <property type="entry name" value="DISHEVELLED ASSOCIATED ACTIVATOR OF MORPHOGENESIS, ISOFORM D"/>
    <property type="match status" value="1"/>
</dbReference>
<dbReference type="EMBL" id="SWKV01000034">
    <property type="protein sequence ID" value="KAF3038782.1"/>
    <property type="molecule type" value="Genomic_DNA"/>
</dbReference>
<feature type="compositionally biased region" description="Basic and acidic residues" evidence="1">
    <location>
        <begin position="86"/>
        <end position="98"/>
    </location>
</feature>
<dbReference type="OrthoDB" id="5431013at2759"/>
<proteinExistence type="predicted"/>
<accession>A0A9P4WQB5</accession>
<feature type="compositionally biased region" description="Low complexity" evidence="1">
    <location>
        <begin position="291"/>
        <end position="307"/>
    </location>
</feature>
<sequence length="701" mass="77276">MAVLAAILPVVSRSSCLALELYQLAASSPGEAKDLIKVAKAINNFASILKQVGTIIKEDDRLPSYEALDVLEDVTVQSQTLLKNIEDETERRRNERLRPTVSPKQAAKAVANEKVQLQTLIIEQQMSILSATMLYEQVPHQDRKLLMESDSSQSLIATGRMNLSPGPNHLYQYQDKYLGSLDMTGSAEDAWLPTVCSIAGSRTEQLLQRWTSLPDFDQRLQDAERTARTQRHEDKQATVESDSDEEIERQRYGPNGAGLASPPPHRSGSVQPLFTDTTTLPIPVPGSKFGPSAPMSPAASPRTSRSTFEMPVSPRTSIGSLPVEAAAAVEAKEGDDDLDLEIPWTLRTRKYEWRYIDGKVVSSNTDLPPSTAYTERPASNWTEVMASWVCKEAIREAGYKATQVQKERKDGRRTKFDTCFCIEQPLKFSQIKRLVERTVEIYRRNVPSAPPQPVKPRSRRTSFDRPPPGPPPGYLAKMAAAQDRDRTPTAPRPQPPLERSSSTLAYQPPPPPLDRSMSMPGSGTIQPPPYPPSVNSQASTRPMPMPMPMPGTMPMPMPMLNGMPNGQLSSSLPPQVLYPPQMQPPPGQQFYPPPPPGGPPSGPQYNSNPFPPHMQPYIYPQGPQSPARQSYPMSRSIDKYDDDSTTSDSGSGERRRYKSKSRGRYDRDAERKKKTHGKSAAVGTLMGIGGLTALLDGLGGL</sequence>
<evidence type="ECO:0000256" key="2">
    <source>
        <dbReference type="SAM" id="SignalP"/>
    </source>
</evidence>
<feature type="compositionally biased region" description="Basic and acidic residues" evidence="1">
    <location>
        <begin position="223"/>
        <end position="237"/>
    </location>
</feature>
<feature type="compositionally biased region" description="Polar residues" evidence="1">
    <location>
        <begin position="268"/>
        <end position="280"/>
    </location>
</feature>
<feature type="region of interest" description="Disordered" evidence="1">
    <location>
        <begin position="86"/>
        <end position="105"/>
    </location>
</feature>
<feature type="compositionally biased region" description="Polar residues" evidence="1">
    <location>
        <begin position="622"/>
        <end position="633"/>
    </location>
</feature>
<reference evidence="3" key="1">
    <citation type="submission" date="2019-04" db="EMBL/GenBank/DDBJ databases">
        <title>Sequencing of skin fungus with MAO and IRED activity.</title>
        <authorList>
            <person name="Marsaioli A.J."/>
            <person name="Bonatto J.M.C."/>
            <person name="Reis Junior O."/>
        </authorList>
    </citation>
    <scope>NUCLEOTIDE SEQUENCE</scope>
    <source>
        <strain evidence="3">28M1</strain>
    </source>
</reference>
<evidence type="ECO:0000313" key="4">
    <source>
        <dbReference type="Proteomes" id="UP000758155"/>
    </source>
</evidence>
<dbReference type="Proteomes" id="UP000758155">
    <property type="component" value="Unassembled WGS sequence"/>
</dbReference>